<feature type="domain" description="EGF-like" evidence="11">
    <location>
        <begin position="534"/>
        <end position="574"/>
    </location>
</feature>
<keyword evidence="2" id="KW-0964">Secreted</keyword>
<evidence type="ECO:0000256" key="9">
    <source>
        <dbReference type="PROSITE-ProRule" id="PRU00076"/>
    </source>
</evidence>
<feature type="chain" id="PRO_5017340083" evidence="10">
    <location>
        <begin position="35"/>
        <end position="840"/>
    </location>
</feature>
<dbReference type="PROSITE" id="PS00010">
    <property type="entry name" value="ASX_HYDROXYL"/>
    <property type="match status" value="5"/>
</dbReference>
<dbReference type="FunFam" id="2.10.25.10:FF:000041">
    <property type="entry name" value="matrilin-2 isoform X1"/>
    <property type="match status" value="7"/>
</dbReference>
<evidence type="ECO:0000256" key="8">
    <source>
        <dbReference type="ARBA" id="ARBA00023180"/>
    </source>
</evidence>
<dbReference type="PROSITE" id="PS50234">
    <property type="entry name" value="VWFA"/>
    <property type="match status" value="2"/>
</dbReference>
<dbReference type="GO" id="GO:0005576">
    <property type="term" value="C:extracellular region"/>
    <property type="evidence" value="ECO:0007669"/>
    <property type="project" value="UniProtKB-SubCell"/>
</dbReference>
<keyword evidence="7" id="KW-1015">Disulfide bond</keyword>
<feature type="domain" description="EGF-like" evidence="11">
    <location>
        <begin position="452"/>
        <end position="492"/>
    </location>
</feature>
<dbReference type="Pfam" id="PF14670">
    <property type="entry name" value="FXa_inhibition"/>
    <property type="match status" value="5"/>
</dbReference>
<reference evidence="13" key="1">
    <citation type="submission" date="2025-08" db="UniProtKB">
        <authorList>
            <consortium name="Ensembl"/>
        </authorList>
    </citation>
    <scope>IDENTIFICATION</scope>
</reference>
<evidence type="ECO:0000256" key="6">
    <source>
        <dbReference type="ARBA" id="ARBA00023054"/>
    </source>
</evidence>
<dbReference type="FunFam" id="2.10.25.10:FF:000010">
    <property type="entry name" value="Pro-epidermal growth factor"/>
    <property type="match status" value="1"/>
</dbReference>
<accession>A0A3B3T7N1</accession>
<keyword evidence="5" id="KW-0677">Repeat</keyword>
<dbReference type="InterPro" id="IPR050525">
    <property type="entry name" value="ECM_Assembly_Org"/>
</dbReference>
<dbReference type="STRING" id="1676925.ENSPKIP00000038478"/>
<keyword evidence="4 10" id="KW-0732">Signal</keyword>
<dbReference type="PROSITE" id="PS50026">
    <property type="entry name" value="EGF_3"/>
    <property type="match status" value="3"/>
</dbReference>
<dbReference type="InterPro" id="IPR000742">
    <property type="entry name" value="EGF"/>
</dbReference>
<dbReference type="CDD" id="cd00054">
    <property type="entry name" value="EGF_CA"/>
    <property type="match status" value="2"/>
</dbReference>
<sequence>MSVFFFVAPRTPWVKMRVTLTCLLCFLCGHSAVADLHSHHSHPAVNKKGNDTPLLESPCKGKPLDFVFIIDSSRSVRPHDYEKVKAFIKNILEFLDVGPEATRVGLLQYGSVVQNEFFLRDFQRKSDMQKAVDDMIQLASGTMTGLAIEYTMNVAFSEAEGARSPDANVRRMAMVVTDGRPQDTVHEVAASARSAGIEIFAIGVGRVDMNTLLAIGSEPHAEHVFLVANFSQIETLTSVFQSKICGVIDHCDHRKHGCEHDCVSTPDSYVCRCKKGFVLNADGKTCREVDFCALGTHGCEHKCVNTEDSFLCQCHEGYDLKPDGKTCKRIDLCALGHHGCEHKCVNTEDSYECQCHKGYTLNPDGKTCKKIDLCSSGVHGCEHKCVNIEDSYECRCHKGYKLNLDGKTCRKTDLCALGHHGCEHKCVKTEDSFVCQCHKGHTLNPDEKTCKRIDLCALGHHGCKHKCVNTEDSFVCECHKGYTLNPDGKTCRKSDLCALGTHGCEHKCVKTEDSFVCQCHEGHTLNPDGKTCKKIDLCALGHHGCAHECVNTDGSYECQCHTGYTLNADGKTCDRPECGKMDLVFVIDGSKSLGLANFQLVKQFVNSIVGSLNVSRGHTQVGLLQYSTKVRTEFSLGQLSSAPAIKQAVSRMQYMARGSMTGSALRHMFEVSFSPERGSRPSVHRVSIVFTDGRSQDDVSKWAAKAQESGIIIYAVGVGKAIEDELREIASEPDEKHLLYAKDFSRMDEITNKLKSHICEAVPKPPTEDLCRCENMISFRHQAAEQLNRLNLKHILYNCGMGTQADSQLYTRRLISASGLLSFCILVSHFAWYKKFLCVF</sequence>
<dbReference type="Pfam" id="PF12662">
    <property type="entry name" value="cEGF"/>
    <property type="match status" value="3"/>
</dbReference>
<feature type="signal peptide" evidence="10">
    <location>
        <begin position="1"/>
        <end position="34"/>
    </location>
</feature>
<dbReference type="AlphaFoldDB" id="A0A3B3T7N1"/>
<dbReference type="PROSITE" id="PS01186">
    <property type="entry name" value="EGF_2"/>
    <property type="match status" value="6"/>
</dbReference>
<dbReference type="InterPro" id="IPR002035">
    <property type="entry name" value="VWF_A"/>
</dbReference>
<dbReference type="SMART" id="SM00179">
    <property type="entry name" value="EGF_CA"/>
    <property type="match status" value="8"/>
</dbReference>
<dbReference type="Gene3D" id="2.10.25.10">
    <property type="entry name" value="Laminin"/>
    <property type="match status" value="8"/>
</dbReference>
<organism evidence="13 14">
    <name type="scientific">Paramormyrops kingsleyae</name>
    <dbReference type="NCBI Taxonomy" id="1676925"/>
    <lineage>
        <taxon>Eukaryota</taxon>
        <taxon>Metazoa</taxon>
        <taxon>Chordata</taxon>
        <taxon>Craniata</taxon>
        <taxon>Vertebrata</taxon>
        <taxon>Euteleostomi</taxon>
        <taxon>Actinopterygii</taxon>
        <taxon>Neopterygii</taxon>
        <taxon>Teleostei</taxon>
        <taxon>Osteoglossocephala</taxon>
        <taxon>Osteoglossomorpha</taxon>
        <taxon>Osteoglossiformes</taxon>
        <taxon>Mormyridae</taxon>
        <taxon>Paramormyrops</taxon>
    </lineage>
</organism>
<dbReference type="SMART" id="SM00181">
    <property type="entry name" value="EGF"/>
    <property type="match status" value="8"/>
</dbReference>
<dbReference type="GeneTree" id="ENSGT00940000158008"/>
<dbReference type="InterPro" id="IPR036465">
    <property type="entry name" value="vWFA_dom_sf"/>
</dbReference>
<evidence type="ECO:0000256" key="2">
    <source>
        <dbReference type="ARBA" id="ARBA00022525"/>
    </source>
</evidence>
<proteinExistence type="predicted"/>
<dbReference type="InterPro" id="IPR000152">
    <property type="entry name" value="EGF-type_Asp/Asn_hydroxyl_site"/>
</dbReference>
<evidence type="ECO:0000256" key="5">
    <source>
        <dbReference type="ARBA" id="ARBA00022737"/>
    </source>
</evidence>
<feature type="domain" description="VWFA" evidence="12">
    <location>
        <begin position="582"/>
        <end position="754"/>
    </location>
</feature>
<dbReference type="InterPro" id="IPR001881">
    <property type="entry name" value="EGF-like_Ca-bd_dom"/>
</dbReference>
<reference evidence="13" key="2">
    <citation type="submission" date="2025-09" db="UniProtKB">
        <authorList>
            <consortium name="Ensembl"/>
        </authorList>
    </citation>
    <scope>IDENTIFICATION</scope>
</reference>
<dbReference type="PANTHER" id="PTHR24020:SF35">
    <property type="entry name" value="MATRILIN-2"/>
    <property type="match status" value="1"/>
</dbReference>
<dbReference type="Gene3D" id="3.40.50.410">
    <property type="entry name" value="von Willebrand factor, type A domain"/>
    <property type="match status" value="2"/>
</dbReference>
<dbReference type="SUPFAM" id="SSF57184">
    <property type="entry name" value="Growth factor receptor domain"/>
    <property type="match status" value="2"/>
</dbReference>
<dbReference type="InterPro" id="IPR009030">
    <property type="entry name" value="Growth_fac_rcpt_cys_sf"/>
</dbReference>
<name>A0A3B3T7N1_9TELE</name>
<evidence type="ECO:0000256" key="3">
    <source>
        <dbReference type="ARBA" id="ARBA00022536"/>
    </source>
</evidence>
<dbReference type="FunFam" id="3.40.50.410:FF:000004">
    <property type="entry name" value="collagen alpha-6(VI) chain"/>
    <property type="match status" value="2"/>
</dbReference>
<evidence type="ECO:0000313" key="13">
    <source>
        <dbReference type="Ensembl" id="ENSPKIP00000038478.1"/>
    </source>
</evidence>
<dbReference type="InterPro" id="IPR026823">
    <property type="entry name" value="cEGF"/>
</dbReference>
<dbReference type="GO" id="GO:0005509">
    <property type="term" value="F:calcium ion binding"/>
    <property type="evidence" value="ECO:0007669"/>
    <property type="project" value="InterPro"/>
</dbReference>
<keyword evidence="14" id="KW-1185">Reference proteome</keyword>
<dbReference type="SMART" id="SM00327">
    <property type="entry name" value="VWA"/>
    <property type="match status" value="2"/>
</dbReference>
<feature type="domain" description="VWFA" evidence="12">
    <location>
        <begin position="65"/>
        <end position="244"/>
    </location>
</feature>
<evidence type="ECO:0000259" key="12">
    <source>
        <dbReference type="PROSITE" id="PS50234"/>
    </source>
</evidence>
<comment type="subcellular location">
    <subcellularLocation>
        <location evidence="1">Secreted</location>
    </subcellularLocation>
</comment>
<keyword evidence="8" id="KW-0325">Glycoprotein</keyword>
<feature type="domain" description="EGF-like" evidence="11">
    <location>
        <begin position="329"/>
        <end position="369"/>
    </location>
</feature>
<evidence type="ECO:0000256" key="1">
    <source>
        <dbReference type="ARBA" id="ARBA00004613"/>
    </source>
</evidence>
<evidence type="ECO:0000256" key="4">
    <source>
        <dbReference type="ARBA" id="ARBA00022729"/>
    </source>
</evidence>
<dbReference type="Pfam" id="PF00092">
    <property type="entry name" value="VWA"/>
    <property type="match status" value="2"/>
</dbReference>
<evidence type="ECO:0000256" key="7">
    <source>
        <dbReference type="ARBA" id="ARBA00023157"/>
    </source>
</evidence>
<comment type="caution">
    <text evidence="9">Lacks conserved residue(s) required for the propagation of feature annotation.</text>
</comment>
<dbReference type="PRINTS" id="PR00453">
    <property type="entry name" value="VWFADOMAIN"/>
</dbReference>
<dbReference type="PANTHER" id="PTHR24020">
    <property type="entry name" value="COLLAGEN ALPHA"/>
    <property type="match status" value="1"/>
</dbReference>
<evidence type="ECO:0000256" key="10">
    <source>
        <dbReference type="SAM" id="SignalP"/>
    </source>
</evidence>
<protein>
    <submittedName>
        <fullName evidence="13">Matrilin 2</fullName>
    </submittedName>
</protein>
<keyword evidence="3 9" id="KW-0245">EGF-like domain</keyword>
<dbReference type="SUPFAM" id="SSF53300">
    <property type="entry name" value="vWA-like"/>
    <property type="match status" value="2"/>
</dbReference>
<keyword evidence="6" id="KW-0175">Coiled coil</keyword>
<dbReference type="SUPFAM" id="SSF57196">
    <property type="entry name" value="EGF/Laminin"/>
    <property type="match status" value="2"/>
</dbReference>
<dbReference type="Proteomes" id="UP000261540">
    <property type="component" value="Unplaced"/>
</dbReference>
<evidence type="ECO:0000313" key="14">
    <source>
        <dbReference type="Proteomes" id="UP000261540"/>
    </source>
</evidence>
<evidence type="ECO:0000259" key="11">
    <source>
        <dbReference type="PROSITE" id="PS50026"/>
    </source>
</evidence>
<dbReference type="Ensembl" id="ENSPKIT00000019468.1">
    <property type="protein sequence ID" value="ENSPKIP00000038478.1"/>
    <property type="gene ID" value="ENSPKIG00000016233.1"/>
</dbReference>